<sequence>MKQIIESYENGKGNDLKPRSLVFRISKRINKTSTNKKEELSQSTSDNETTNSKKILESIEQKSPAPADSFSEYNADVKHLPRSETAEKTDNLENRFSIKMPKSVVEHTENKGPTLRRTSRRIIVKPVNKEFLSALMQKIEPIRRGRGRPRTVNRDIPVHSTGKLVSLKGSKSIRKPPLAAKQRNDLTVWNLMPNECVDSEYFRSHIMKMQHGKPRGRKPKSTPILTLTPMSVGIPHMPLSNRENVEIRFPKMTPIAKKPVIHQNQEFHTAASSRPTVIYFKEPKNYTNCNPDGMEANQSIINQRNMPFDQQLVTPFKDFRNTVYLRRKYGNLIDDATFEYAYGISQGDFQKTDEFIKVIILGRKQFIAESFTHPIENCCAKNRFPLLQMNKSTSDQTVQNTSSRSDISELQSTHDDLFISCRQVIVDSIRILYDEASVLGYE</sequence>
<reference evidence="2" key="1">
    <citation type="submission" date="2020-08" db="EMBL/GenBank/DDBJ databases">
        <title>Multicomponent nature underlies the extraordinary mechanical properties of spider dragline silk.</title>
        <authorList>
            <person name="Kono N."/>
            <person name="Nakamura H."/>
            <person name="Mori M."/>
            <person name="Yoshida Y."/>
            <person name="Ohtoshi R."/>
            <person name="Malay A.D."/>
            <person name="Moran D.A.P."/>
            <person name="Tomita M."/>
            <person name="Numata K."/>
            <person name="Arakawa K."/>
        </authorList>
    </citation>
    <scope>NUCLEOTIDE SEQUENCE</scope>
</reference>
<keyword evidence="3" id="KW-1185">Reference proteome</keyword>
<feature type="compositionally biased region" description="Polar residues" evidence="1">
    <location>
        <begin position="41"/>
        <end position="53"/>
    </location>
</feature>
<name>A0A8X6XC19_9ARAC</name>
<dbReference type="OrthoDB" id="6420785at2759"/>
<organism evidence="2 3">
    <name type="scientific">Trichonephila inaurata madagascariensis</name>
    <dbReference type="NCBI Taxonomy" id="2747483"/>
    <lineage>
        <taxon>Eukaryota</taxon>
        <taxon>Metazoa</taxon>
        <taxon>Ecdysozoa</taxon>
        <taxon>Arthropoda</taxon>
        <taxon>Chelicerata</taxon>
        <taxon>Arachnida</taxon>
        <taxon>Araneae</taxon>
        <taxon>Araneomorphae</taxon>
        <taxon>Entelegynae</taxon>
        <taxon>Araneoidea</taxon>
        <taxon>Nephilidae</taxon>
        <taxon>Trichonephila</taxon>
        <taxon>Trichonephila inaurata</taxon>
    </lineage>
</organism>
<gene>
    <name evidence="2" type="primary">AVEN_50744_1</name>
    <name evidence="2" type="ORF">TNIN_331351</name>
</gene>
<feature type="compositionally biased region" description="Basic and acidic residues" evidence="1">
    <location>
        <begin position="75"/>
        <end position="91"/>
    </location>
</feature>
<evidence type="ECO:0000313" key="3">
    <source>
        <dbReference type="Proteomes" id="UP000886998"/>
    </source>
</evidence>
<evidence type="ECO:0000313" key="2">
    <source>
        <dbReference type="EMBL" id="GFY50623.1"/>
    </source>
</evidence>
<evidence type="ECO:0000256" key="1">
    <source>
        <dbReference type="SAM" id="MobiDB-lite"/>
    </source>
</evidence>
<proteinExistence type="predicted"/>
<dbReference type="AlphaFoldDB" id="A0A8X6XC19"/>
<dbReference type="Proteomes" id="UP000886998">
    <property type="component" value="Unassembled WGS sequence"/>
</dbReference>
<dbReference type="EMBL" id="BMAV01007593">
    <property type="protein sequence ID" value="GFY50623.1"/>
    <property type="molecule type" value="Genomic_DNA"/>
</dbReference>
<comment type="caution">
    <text evidence="2">The sequence shown here is derived from an EMBL/GenBank/DDBJ whole genome shotgun (WGS) entry which is preliminary data.</text>
</comment>
<accession>A0A8X6XC19</accession>
<protein>
    <submittedName>
        <fullName evidence="2">Uncharacterized protein</fullName>
    </submittedName>
</protein>
<feature type="region of interest" description="Disordered" evidence="1">
    <location>
        <begin position="30"/>
        <end position="91"/>
    </location>
</feature>